<evidence type="ECO:0000256" key="4">
    <source>
        <dbReference type="ARBA" id="ARBA00006576"/>
    </source>
</evidence>
<proteinExistence type="inferred from homology"/>
<dbReference type="InterPro" id="IPR016192">
    <property type="entry name" value="APOBEC/CMP_deaminase_Zn-bd"/>
</dbReference>
<evidence type="ECO:0000256" key="10">
    <source>
        <dbReference type="ARBA" id="ARBA00023242"/>
    </source>
</evidence>
<feature type="domain" description="CMP/dCMP-type deaminase" evidence="17">
    <location>
        <begin position="3"/>
        <end position="123"/>
    </location>
</feature>
<dbReference type="OrthoDB" id="408702at2759"/>
<keyword evidence="9" id="KW-0862">Zinc</keyword>
<evidence type="ECO:0000259" key="17">
    <source>
        <dbReference type="PROSITE" id="PS51747"/>
    </source>
</evidence>
<dbReference type="PROSITE" id="PS00903">
    <property type="entry name" value="CYT_DCMP_DEAMINASES_1"/>
    <property type="match status" value="1"/>
</dbReference>
<dbReference type="GO" id="GO:0005737">
    <property type="term" value="C:cytoplasm"/>
    <property type="evidence" value="ECO:0007669"/>
    <property type="project" value="UniProtKB-SubCell"/>
</dbReference>
<dbReference type="GO" id="GO:0008270">
    <property type="term" value="F:zinc ion binding"/>
    <property type="evidence" value="ECO:0007669"/>
    <property type="project" value="InterPro"/>
</dbReference>
<evidence type="ECO:0000256" key="16">
    <source>
        <dbReference type="ARBA" id="ARBA00084039"/>
    </source>
</evidence>
<evidence type="ECO:0000256" key="1">
    <source>
        <dbReference type="ARBA" id="ARBA00001947"/>
    </source>
</evidence>
<evidence type="ECO:0000256" key="13">
    <source>
        <dbReference type="ARBA" id="ARBA00060700"/>
    </source>
</evidence>
<dbReference type="GO" id="GO:0019858">
    <property type="term" value="P:cytosine metabolic process"/>
    <property type="evidence" value="ECO:0007669"/>
    <property type="project" value="TreeGrafter"/>
</dbReference>
<dbReference type="STRING" id="1230905.A0A1G4JP61"/>
<name>A0A1G4JP61_9SACH</name>
<comment type="subcellular location">
    <subcellularLocation>
        <location evidence="3">Cytoplasm</location>
    </subcellularLocation>
    <subcellularLocation>
        <location evidence="2">Nucleus</location>
    </subcellularLocation>
</comment>
<keyword evidence="6" id="KW-0963">Cytoplasm</keyword>
<evidence type="ECO:0000313" key="18">
    <source>
        <dbReference type="EMBL" id="SCU92348.1"/>
    </source>
</evidence>
<keyword evidence="10" id="KW-0539">Nucleus</keyword>
<evidence type="ECO:0000256" key="9">
    <source>
        <dbReference type="ARBA" id="ARBA00022833"/>
    </source>
</evidence>
<dbReference type="EMBL" id="LT598465">
    <property type="protein sequence ID" value="SCU92348.1"/>
    <property type="molecule type" value="Genomic_DNA"/>
</dbReference>
<dbReference type="PANTHER" id="PTHR11079:SF190">
    <property type="entry name" value="CYTOSINE DEAMINASE"/>
    <property type="match status" value="1"/>
</dbReference>
<reference evidence="18 19" key="1">
    <citation type="submission" date="2016-03" db="EMBL/GenBank/DDBJ databases">
        <authorList>
            <person name="Devillers H."/>
        </authorList>
    </citation>
    <scope>NUCLEOTIDE SEQUENCE [LARGE SCALE GENOMIC DNA]</scope>
    <source>
        <strain evidence="18">CBS 11717</strain>
    </source>
</reference>
<accession>A0A1G4JP61</accession>
<dbReference type="PROSITE" id="PS51747">
    <property type="entry name" value="CYT_DCMP_DEAMINASES_2"/>
    <property type="match status" value="1"/>
</dbReference>
<keyword evidence="7" id="KW-0479">Metal-binding</keyword>
<evidence type="ECO:0000256" key="15">
    <source>
        <dbReference type="ARBA" id="ARBA00074321"/>
    </source>
</evidence>
<comment type="function">
    <text evidence="12">Catalyzes the hydrolytic deamination of cytosine to uracil or 5-methylcytosine to thymine. Is involved in the pyrimidine salvage pathway, which allows the cell to utilize cytosine for pyrimidine nucleotide synthesis.</text>
</comment>
<evidence type="ECO:0000313" key="19">
    <source>
        <dbReference type="Proteomes" id="UP000191024"/>
    </source>
</evidence>
<evidence type="ECO:0000256" key="12">
    <source>
        <dbReference type="ARBA" id="ARBA00056232"/>
    </source>
</evidence>
<keyword evidence="8" id="KW-0378">Hydrolase</keyword>
<dbReference type="FunFam" id="3.40.140.10:FF:000016">
    <property type="entry name" value="Cytosine deaminase"/>
    <property type="match status" value="1"/>
</dbReference>
<dbReference type="Pfam" id="PF00383">
    <property type="entry name" value="dCMP_cyt_deam_1"/>
    <property type="match status" value="1"/>
</dbReference>
<protein>
    <recommendedName>
        <fullName evidence="15">Cytosine deaminase</fullName>
        <ecNumber evidence="14">3.5.4.1</ecNumber>
    </recommendedName>
    <alternativeName>
        <fullName evidence="16">Cytosine aminohydrolase</fullName>
    </alternativeName>
</protein>
<evidence type="ECO:0000256" key="7">
    <source>
        <dbReference type="ARBA" id="ARBA00022723"/>
    </source>
</evidence>
<dbReference type="Proteomes" id="UP000191024">
    <property type="component" value="Chromosome E"/>
</dbReference>
<evidence type="ECO:0000256" key="8">
    <source>
        <dbReference type="ARBA" id="ARBA00022801"/>
    </source>
</evidence>
<organism evidence="18 19">
    <name type="scientific">Lachancea mirantina</name>
    <dbReference type="NCBI Taxonomy" id="1230905"/>
    <lineage>
        <taxon>Eukaryota</taxon>
        <taxon>Fungi</taxon>
        <taxon>Dikarya</taxon>
        <taxon>Ascomycota</taxon>
        <taxon>Saccharomycotina</taxon>
        <taxon>Saccharomycetes</taxon>
        <taxon>Saccharomycetales</taxon>
        <taxon>Saccharomycetaceae</taxon>
        <taxon>Lachancea</taxon>
    </lineage>
</organism>
<dbReference type="GO" id="GO:0008655">
    <property type="term" value="P:pyrimidine-containing compound salvage"/>
    <property type="evidence" value="ECO:0007669"/>
    <property type="project" value="TreeGrafter"/>
</dbReference>
<dbReference type="AlphaFoldDB" id="A0A1G4JP61"/>
<evidence type="ECO:0000256" key="11">
    <source>
        <dbReference type="ARBA" id="ARBA00050113"/>
    </source>
</evidence>
<comment type="similarity">
    <text evidence="4">Belongs to the cytidine and deoxycytidylate deaminase family.</text>
</comment>
<gene>
    <name evidence="18" type="ORF">LAMI_0E09890G</name>
</gene>
<comment type="catalytic activity">
    <reaction evidence="11">
        <text>cytosine + H2O + H(+) = uracil + NH4(+)</text>
        <dbReference type="Rhea" id="RHEA:20605"/>
        <dbReference type="ChEBI" id="CHEBI:15377"/>
        <dbReference type="ChEBI" id="CHEBI:15378"/>
        <dbReference type="ChEBI" id="CHEBI:16040"/>
        <dbReference type="ChEBI" id="CHEBI:17568"/>
        <dbReference type="ChEBI" id="CHEBI:28938"/>
        <dbReference type="EC" id="3.5.4.1"/>
    </reaction>
</comment>
<evidence type="ECO:0000256" key="5">
    <source>
        <dbReference type="ARBA" id="ARBA00011738"/>
    </source>
</evidence>
<comment type="subunit">
    <text evidence="5">Homodimer.</text>
</comment>
<dbReference type="SUPFAM" id="SSF53927">
    <property type="entry name" value="Cytidine deaminase-like"/>
    <property type="match status" value="1"/>
</dbReference>
<dbReference type="CDD" id="cd01285">
    <property type="entry name" value="nucleoside_deaminase"/>
    <property type="match status" value="1"/>
</dbReference>
<evidence type="ECO:0000256" key="6">
    <source>
        <dbReference type="ARBA" id="ARBA00022490"/>
    </source>
</evidence>
<sequence>MAQWDELGMDIAYEEALLGYKENGVPIGGCLINNKDGKILGRGHNMRFQEGSATLHGEISTLENAGRMKGSVYKDCTLYTTLSPCDMCTGAILLYGIKRCVIGENVTFKSPGESYLESRGCETKVVDDKRCKSIMQKFIEERPQDWYEDIGE</sequence>
<dbReference type="InterPro" id="IPR016193">
    <property type="entry name" value="Cytidine_deaminase-like"/>
</dbReference>
<evidence type="ECO:0000256" key="3">
    <source>
        <dbReference type="ARBA" id="ARBA00004496"/>
    </source>
</evidence>
<evidence type="ECO:0000256" key="2">
    <source>
        <dbReference type="ARBA" id="ARBA00004123"/>
    </source>
</evidence>
<dbReference type="Gene3D" id="3.40.140.10">
    <property type="entry name" value="Cytidine Deaminase, domain 2"/>
    <property type="match status" value="1"/>
</dbReference>
<evidence type="ECO:0000256" key="14">
    <source>
        <dbReference type="ARBA" id="ARBA00066550"/>
    </source>
</evidence>
<comment type="cofactor">
    <cofactor evidence="1">
        <name>Zn(2+)</name>
        <dbReference type="ChEBI" id="CHEBI:29105"/>
    </cofactor>
</comment>
<dbReference type="PANTHER" id="PTHR11079">
    <property type="entry name" value="CYTOSINE DEAMINASE FAMILY MEMBER"/>
    <property type="match status" value="1"/>
</dbReference>
<dbReference type="GO" id="GO:0046087">
    <property type="term" value="P:cytidine metabolic process"/>
    <property type="evidence" value="ECO:0007669"/>
    <property type="project" value="TreeGrafter"/>
</dbReference>
<dbReference type="EC" id="3.5.4.1" evidence="14"/>
<dbReference type="GO" id="GO:0004131">
    <property type="term" value="F:cytosine deaminase activity"/>
    <property type="evidence" value="ECO:0007669"/>
    <property type="project" value="UniProtKB-EC"/>
</dbReference>
<keyword evidence="19" id="KW-1185">Reference proteome</keyword>
<comment type="pathway">
    <text evidence="13">Pyrimidine metabolism; UMP biosynthesis via salvage pathway; uracil from cytosine: step 1/1.</text>
</comment>
<dbReference type="GO" id="GO:0005634">
    <property type="term" value="C:nucleus"/>
    <property type="evidence" value="ECO:0007669"/>
    <property type="project" value="UniProtKB-SubCell"/>
</dbReference>
<dbReference type="GO" id="GO:0008835">
    <property type="term" value="F:diaminohydroxyphosphoribosylaminopyrimidine deaminase activity"/>
    <property type="evidence" value="ECO:0007669"/>
    <property type="project" value="TreeGrafter"/>
</dbReference>
<dbReference type="InterPro" id="IPR002125">
    <property type="entry name" value="CMP_dCMP_dom"/>
</dbReference>